<protein>
    <submittedName>
        <fullName evidence="1">Phosphatidylinositol-4-phosphate binding protein</fullName>
    </submittedName>
</protein>
<accession>A0A2P4YTR4</accession>
<evidence type="ECO:0000313" key="2">
    <source>
        <dbReference type="Proteomes" id="UP000237271"/>
    </source>
</evidence>
<gene>
    <name evidence="1" type="ORF">PHPALM_883</name>
</gene>
<organism evidence="1 2">
    <name type="scientific">Phytophthora palmivora</name>
    <dbReference type="NCBI Taxonomy" id="4796"/>
    <lineage>
        <taxon>Eukaryota</taxon>
        <taxon>Sar</taxon>
        <taxon>Stramenopiles</taxon>
        <taxon>Oomycota</taxon>
        <taxon>Peronosporomycetes</taxon>
        <taxon>Peronosporales</taxon>
        <taxon>Peronosporaceae</taxon>
        <taxon>Phytophthora</taxon>
    </lineage>
</organism>
<name>A0A2P4YTR4_9STRA</name>
<sequence>MSRSNVERPSPVSNLRDSSITYFKRGSKKKHTFDLDQLYKISTSQNTRPEIDGVNEADSTNARATVTGSLVSYGSGGSKYLRPSLSVDPAHSNSYSKLRGFSQLSRHSSVASLGGGESDIFEEKVVLNMDKFNRIVAI</sequence>
<dbReference type="OrthoDB" id="660555at2759"/>
<dbReference type="EMBL" id="NCKW01000146">
    <property type="protein sequence ID" value="POM81183.1"/>
    <property type="molecule type" value="Genomic_DNA"/>
</dbReference>
<comment type="caution">
    <text evidence="1">The sequence shown here is derived from an EMBL/GenBank/DDBJ whole genome shotgun (WGS) entry which is preliminary data.</text>
</comment>
<dbReference type="Proteomes" id="UP000237271">
    <property type="component" value="Unassembled WGS sequence"/>
</dbReference>
<evidence type="ECO:0000313" key="1">
    <source>
        <dbReference type="EMBL" id="POM81183.1"/>
    </source>
</evidence>
<proteinExistence type="predicted"/>
<reference evidence="1 2" key="1">
    <citation type="journal article" date="2017" name="Genome Biol. Evol.">
        <title>Phytophthora megakarya and P. palmivora, closely related causal agents of cacao black pod rot, underwent increases in genome sizes and gene numbers by different mechanisms.</title>
        <authorList>
            <person name="Ali S.S."/>
            <person name="Shao J."/>
            <person name="Lary D.J."/>
            <person name="Kronmiller B."/>
            <person name="Shen D."/>
            <person name="Strem M.D."/>
            <person name="Amoako-Attah I."/>
            <person name="Akrofi A.Y."/>
            <person name="Begoude B.A."/>
            <person name="Ten Hoopen G.M."/>
            <person name="Coulibaly K."/>
            <person name="Kebe B.I."/>
            <person name="Melnick R.L."/>
            <person name="Guiltinan M.J."/>
            <person name="Tyler B.M."/>
            <person name="Meinhardt L.W."/>
            <person name="Bailey B.A."/>
        </authorList>
    </citation>
    <scope>NUCLEOTIDE SEQUENCE [LARGE SCALE GENOMIC DNA]</scope>
    <source>
        <strain evidence="2">sbr112.9</strain>
    </source>
</reference>
<keyword evidence="2" id="KW-1185">Reference proteome</keyword>
<dbReference type="AlphaFoldDB" id="A0A2P4YTR4"/>